<dbReference type="Proteomes" id="UP000193240">
    <property type="component" value="Unassembled WGS sequence"/>
</dbReference>
<dbReference type="STRING" id="105696.A0A1Y2M6K6"/>
<protein>
    <recommendedName>
        <fullName evidence="1">Heterokaryon incompatibility domain-containing protein</fullName>
    </recommendedName>
</protein>
<keyword evidence="3" id="KW-1185">Reference proteome</keyword>
<reference evidence="2 3" key="1">
    <citation type="journal article" date="2017" name="Genome Announc.">
        <title>Genome sequence of the saprophytic ascomycete Epicoccum nigrum ICMP 19927 strain isolated from New Zealand.</title>
        <authorList>
            <person name="Fokin M."/>
            <person name="Fleetwood D."/>
            <person name="Weir B.S."/>
            <person name="Villas-Boas S.G."/>
        </authorList>
    </citation>
    <scope>NUCLEOTIDE SEQUENCE [LARGE SCALE GENOMIC DNA]</scope>
    <source>
        <strain evidence="2 3">ICMP 19927</strain>
    </source>
</reference>
<accession>A0A1Y2M6K6</accession>
<evidence type="ECO:0000259" key="1">
    <source>
        <dbReference type="Pfam" id="PF06985"/>
    </source>
</evidence>
<dbReference type="PANTHER" id="PTHR33112:SF1">
    <property type="entry name" value="HETEROKARYON INCOMPATIBILITY DOMAIN-CONTAINING PROTEIN"/>
    <property type="match status" value="1"/>
</dbReference>
<dbReference type="Pfam" id="PF06985">
    <property type="entry name" value="HET"/>
    <property type="match status" value="1"/>
</dbReference>
<dbReference type="PANTHER" id="PTHR33112">
    <property type="entry name" value="DOMAIN PROTEIN, PUTATIVE-RELATED"/>
    <property type="match status" value="1"/>
</dbReference>
<evidence type="ECO:0000313" key="3">
    <source>
        <dbReference type="Proteomes" id="UP000193240"/>
    </source>
</evidence>
<gene>
    <name evidence="2" type="ORF">B5807_03709</name>
</gene>
<dbReference type="AlphaFoldDB" id="A0A1Y2M6K6"/>
<dbReference type="InterPro" id="IPR010730">
    <property type="entry name" value="HET"/>
</dbReference>
<dbReference type="InParanoid" id="A0A1Y2M6K6"/>
<sequence>MLDVLGDDLPQTIKDSITVTRKLGFRYLWVDRYCIKQHDSADKVHQISQMGAIYAHAEVTLCAVMGSNPSYGLPGVGTSRRTPFTDATVGTIHLRHEWDGTEEVSRSLWASRGWTLQEGYLSRKRLFFTDRQVIFVCNAEILYEHTTSGNLGHLNGIIGPGFDASSAEENSLLVLMETYSRRQLRYHEDAFNAIAGLLRSLTEPGVNRAHLWGVPVHTGSMMQDDDEVHLVWKSITPSMRRDSFPSWSPFGWTSPVKFEDAGVLFVDGPCKVQVWTGRCWTTWSELSLSQIDFLRTSPQSQSRFLRISATAMFRFRLLWSDPKQSCSIWFDGFIATPEWDGMPLELGLTDTIICMPMKDWSNTDTGAIQGRASRLLLLKLSVLVPPSYTMGETPELPVYERVGSIDHSKMMGLPRLSWIGARLRGEESFFLA</sequence>
<feature type="domain" description="Heterokaryon incompatibility" evidence="1">
    <location>
        <begin position="7"/>
        <end position="118"/>
    </location>
</feature>
<dbReference type="EMBL" id="KZ107840">
    <property type="protein sequence ID" value="OSS51612.1"/>
    <property type="molecule type" value="Genomic_DNA"/>
</dbReference>
<name>A0A1Y2M6K6_EPING</name>
<proteinExistence type="predicted"/>
<organism evidence="2 3">
    <name type="scientific">Epicoccum nigrum</name>
    <name type="common">Soil fungus</name>
    <name type="synonym">Epicoccum purpurascens</name>
    <dbReference type="NCBI Taxonomy" id="105696"/>
    <lineage>
        <taxon>Eukaryota</taxon>
        <taxon>Fungi</taxon>
        <taxon>Dikarya</taxon>
        <taxon>Ascomycota</taxon>
        <taxon>Pezizomycotina</taxon>
        <taxon>Dothideomycetes</taxon>
        <taxon>Pleosporomycetidae</taxon>
        <taxon>Pleosporales</taxon>
        <taxon>Pleosporineae</taxon>
        <taxon>Didymellaceae</taxon>
        <taxon>Epicoccum</taxon>
    </lineage>
</organism>
<evidence type="ECO:0000313" key="2">
    <source>
        <dbReference type="EMBL" id="OSS51612.1"/>
    </source>
</evidence>